<organism evidence="1 2">
    <name type="scientific">Vibrio stylophorae</name>
    <dbReference type="NCBI Taxonomy" id="659351"/>
    <lineage>
        <taxon>Bacteria</taxon>
        <taxon>Pseudomonadati</taxon>
        <taxon>Pseudomonadota</taxon>
        <taxon>Gammaproteobacteria</taxon>
        <taxon>Vibrionales</taxon>
        <taxon>Vibrionaceae</taxon>
        <taxon>Vibrio</taxon>
    </lineage>
</organism>
<evidence type="ECO:0000313" key="1">
    <source>
        <dbReference type="EMBL" id="CAH0534443.1"/>
    </source>
</evidence>
<reference evidence="1" key="1">
    <citation type="submission" date="2021-11" db="EMBL/GenBank/DDBJ databases">
        <authorList>
            <person name="Rodrigo-Torres L."/>
            <person name="Arahal R. D."/>
            <person name="Lucena T."/>
        </authorList>
    </citation>
    <scope>NUCLEOTIDE SEQUENCE</scope>
    <source>
        <strain evidence="1">CECT 7929</strain>
    </source>
</reference>
<dbReference type="RefSeq" id="WP_237467080.1">
    <property type="nucleotide sequence ID" value="NZ_CAKLDI010000001.1"/>
</dbReference>
<gene>
    <name evidence="1" type="ORF">VST7929_02375</name>
</gene>
<comment type="caution">
    <text evidence="1">The sequence shown here is derived from an EMBL/GenBank/DDBJ whole genome shotgun (WGS) entry which is preliminary data.</text>
</comment>
<name>A0ABN8DV28_9VIBR</name>
<dbReference type="EMBL" id="CAKLDI010000001">
    <property type="protein sequence ID" value="CAH0534443.1"/>
    <property type="molecule type" value="Genomic_DNA"/>
</dbReference>
<sequence length="151" mass="17543">MRDHRPTKTNQLLQHTLTGQFQRHLHELQEIQQWLDTQITSIPSAHWRLANYRQHWLFLEVSSAAMKYRLNGQKMQIQTAMRQHLPQLMGIEIQINPALNKQTEHPSAVMKKSTPPKVSHAMAQQLTQFADVLPEKIAERLKKIAALASRD</sequence>
<protein>
    <recommendedName>
        <fullName evidence="3">DUF721 domain-containing protein</fullName>
    </recommendedName>
</protein>
<evidence type="ECO:0000313" key="2">
    <source>
        <dbReference type="Proteomes" id="UP000838672"/>
    </source>
</evidence>
<proteinExistence type="predicted"/>
<accession>A0ABN8DV28</accession>
<dbReference type="Pfam" id="PF05258">
    <property type="entry name" value="DciA"/>
    <property type="match status" value="1"/>
</dbReference>
<evidence type="ECO:0008006" key="3">
    <source>
        <dbReference type="Google" id="ProtNLM"/>
    </source>
</evidence>
<keyword evidence="2" id="KW-1185">Reference proteome</keyword>
<dbReference type="Proteomes" id="UP000838672">
    <property type="component" value="Unassembled WGS sequence"/>
</dbReference>
<dbReference type="InterPro" id="IPR007922">
    <property type="entry name" value="DciA-like"/>
</dbReference>